<dbReference type="SMART" id="SM00490">
    <property type="entry name" value="HELICc"/>
    <property type="match status" value="1"/>
</dbReference>
<dbReference type="EMBL" id="JANVFO010000154">
    <property type="protein sequence ID" value="KAJ3709877.1"/>
    <property type="molecule type" value="Genomic_DNA"/>
</dbReference>
<dbReference type="PANTHER" id="PTHR13710">
    <property type="entry name" value="DNA HELICASE RECQ FAMILY MEMBER"/>
    <property type="match status" value="1"/>
</dbReference>
<comment type="similarity">
    <text evidence="1">Belongs to the helicase family. RecQ subfamily.</text>
</comment>
<evidence type="ECO:0000256" key="5">
    <source>
        <dbReference type="ARBA" id="ARBA00034808"/>
    </source>
</evidence>
<dbReference type="InterPro" id="IPR001650">
    <property type="entry name" value="Helicase_C-like"/>
</dbReference>
<dbReference type="GO" id="GO:0009378">
    <property type="term" value="F:four-way junction helicase activity"/>
    <property type="evidence" value="ECO:0007669"/>
    <property type="project" value="TreeGrafter"/>
</dbReference>
<reference evidence="7" key="2">
    <citation type="journal article" date="2023" name="Proc. Natl. Acad. Sci. U.S.A.">
        <title>A global phylogenomic analysis of the shiitake genus Lentinula.</title>
        <authorList>
            <person name="Sierra-Patev S."/>
            <person name="Min B."/>
            <person name="Naranjo-Ortiz M."/>
            <person name="Looney B."/>
            <person name="Konkel Z."/>
            <person name="Slot J.C."/>
            <person name="Sakamoto Y."/>
            <person name="Steenwyk J.L."/>
            <person name="Rokas A."/>
            <person name="Carro J."/>
            <person name="Camarero S."/>
            <person name="Ferreira P."/>
            <person name="Molpeceres G."/>
            <person name="Ruiz-Duenas F.J."/>
            <person name="Serrano A."/>
            <person name="Henrissat B."/>
            <person name="Drula E."/>
            <person name="Hughes K.W."/>
            <person name="Mata J.L."/>
            <person name="Ishikawa N.K."/>
            <person name="Vargas-Isla R."/>
            <person name="Ushijima S."/>
            <person name="Smith C.A."/>
            <person name="Donoghue J."/>
            <person name="Ahrendt S."/>
            <person name="Andreopoulos W."/>
            <person name="He G."/>
            <person name="LaButti K."/>
            <person name="Lipzen A."/>
            <person name="Ng V."/>
            <person name="Riley R."/>
            <person name="Sandor L."/>
            <person name="Barry K."/>
            <person name="Martinez A.T."/>
            <person name="Xiao Y."/>
            <person name="Gibbons J.G."/>
            <person name="Terashima K."/>
            <person name="Grigoriev I.V."/>
            <person name="Hibbett D."/>
        </authorList>
    </citation>
    <scope>NUCLEOTIDE SEQUENCE</scope>
    <source>
        <strain evidence="7">ET3784</strain>
    </source>
</reference>
<keyword evidence="8" id="KW-1185">Reference proteome</keyword>
<dbReference type="GO" id="GO:0003677">
    <property type="term" value="F:DNA binding"/>
    <property type="evidence" value="ECO:0007669"/>
    <property type="project" value="UniProtKB-KW"/>
</dbReference>
<proteinExistence type="inferred from homology"/>
<evidence type="ECO:0000256" key="3">
    <source>
        <dbReference type="ARBA" id="ARBA00023235"/>
    </source>
</evidence>
<evidence type="ECO:0000313" key="7">
    <source>
        <dbReference type="EMBL" id="KAJ3709877.1"/>
    </source>
</evidence>
<dbReference type="InterPro" id="IPR027417">
    <property type="entry name" value="P-loop_NTPase"/>
</dbReference>
<evidence type="ECO:0000313" key="8">
    <source>
        <dbReference type="Proteomes" id="UP001176059"/>
    </source>
</evidence>
<dbReference type="GO" id="GO:0043138">
    <property type="term" value="F:3'-5' DNA helicase activity"/>
    <property type="evidence" value="ECO:0007669"/>
    <property type="project" value="UniProtKB-EC"/>
</dbReference>
<dbReference type="Pfam" id="PF00271">
    <property type="entry name" value="Helicase_C"/>
    <property type="match status" value="1"/>
</dbReference>
<sequence>MPRSIPYLLQIMKITDANLVDEIRRYTGRRNLCYKVERLEEEDEIFFESSTWTIGNVKWLGDEDRLGCPIFHGQMGEKEKVEASKRWREGKTPKDRWMVCTLAFGQGVDYSHVRVTIHKDPWELINYVQETGRSGRDQNVSVCYTFWSSLPPALEPSNPDHIGRERCAIFSSLPNVYVLVLQRWIGKIPFQLSVADFPQLDKPLVPSNPSNPLSELVPITVDTHAAGLRERYLRGNAS</sequence>
<name>A0AA38J1P8_9AGAR</name>
<dbReference type="Gene3D" id="3.40.50.300">
    <property type="entry name" value="P-loop containing nucleotide triphosphate hydrolases"/>
    <property type="match status" value="1"/>
</dbReference>
<dbReference type="EC" id="5.6.2.4" evidence="5"/>
<dbReference type="PANTHER" id="PTHR13710:SF105">
    <property type="entry name" value="ATP-DEPENDENT DNA HELICASE Q1"/>
    <property type="match status" value="1"/>
</dbReference>
<dbReference type="PROSITE" id="PS51194">
    <property type="entry name" value="HELICASE_CTER"/>
    <property type="match status" value="1"/>
</dbReference>
<keyword evidence="3" id="KW-0413">Isomerase</keyword>
<accession>A0AA38J1P8</accession>
<dbReference type="SUPFAM" id="SSF52540">
    <property type="entry name" value="P-loop containing nucleoside triphosphate hydrolases"/>
    <property type="match status" value="1"/>
</dbReference>
<evidence type="ECO:0000256" key="4">
    <source>
        <dbReference type="ARBA" id="ARBA00034617"/>
    </source>
</evidence>
<dbReference type="GO" id="GO:0005694">
    <property type="term" value="C:chromosome"/>
    <property type="evidence" value="ECO:0007669"/>
    <property type="project" value="TreeGrafter"/>
</dbReference>
<dbReference type="GO" id="GO:0000724">
    <property type="term" value="P:double-strand break repair via homologous recombination"/>
    <property type="evidence" value="ECO:0007669"/>
    <property type="project" value="TreeGrafter"/>
</dbReference>
<evidence type="ECO:0000256" key="1">
    <source>
        <dbReference type="ARBA" id="ARBA00005446"/>
    </source>
</evidence>
<reference evidence="7" key="1">
    <citation type="submission" date="2022-08" db="EMBL/GenBank/DDBJ databases">
        <authorList>
            <consortium name="DOE Joint Genome Institute"/>
            <person name="Min B."/>
            <person name="Sierra-Patev S."/>
            <person name="Naranjo-Ortiz M."/>
            <person name="Looney B."/>
            <person name="Konkel Z."/>
            <person name="Slot J.C."/>
            <person name="Sakamoto Y."/>
            <person name="Steenwyk J.L."/>
            <person name="Rokas A."/>
            <person name="Carro J."/>
            <person name="Camarero S."/>
            <person name="Ferreira P."/>
            <person name="Molpeceres G."/>
            <person name="Ruiz-duenas F.J."/>
            <person name="Serrano A."/>
            <person name="Henrissat B."/>
            <person name="Drula E."/>
            <person name="Hughes K.W."/>
            <person name="Mata J.L."/>
            <person name="Ishikawa N.K."/>
            <person name="Vargas-Isla R."/>
            <person name="Ushijima S."/>
            <person name="Smith C.A."/>
            <person name="Ahrendt S."/>
            <person name="Andreopoulos W."/>
            <person name="He G."/>
            <person name="LaButti K."/>
            <person name="Lipzen A."/>
            <person name="Ng V."/>
            <person name="Riley R."/>
            <person name="Sandor L."/>
            <person name="Barry K."/>
            <person name="Martinez A.T."/>
            <person name="Xiao Y."/>
            <person name="Gibbons J.G."/>
            <person name="Terashima K."/>
            <person name="Hibbett D.S."/>
            <person name="Grigoriev I.V."/>
        </authorList>
    </citation>
    <scope>NUCLEOTIDE SEQUENCE</scope>
    <source>
        <strain evidence="7">ET3784</strain>
    </source>
</reference>
<protein>
    <recommendedName>
        <fullName evidence="5">DNA 3'-5' helicase</fullName>
        <ecNumber evidence="5">5.6.2.4</ecNumber>
    </recommendedName>
</protein>
<organism evidence="7 8">
    <name type="scientific">Lentinula guzmanii</name>
    <dbReference type="NCBI Taxonomy" id="2804957"/>
    <lineage>
        <taxon>Eukaryota</taxon>
        <taxon>Fungi</taxon>
        <taxon>Dikarya</taxon>
        <taxon>Basidiomycota</taxon>
        <taxon>Agaricomycotina</taxon>
        <taxon>Agaricomycetes</taxon>
        <taxon>Agaricomycetidae</taxon>
        <taxon>Agaricales</taxon>
        <taxon>Marasmiineae</taxon>
        <taxon>Omphalotaceae</taxon>
        <taxon>Lentinula</taxon>
    </lineage>
</organism>
<comment type="caution">
    <text evidence="7">The sequence shown here is derived from an EMBL/GenBank/DDBJ whole genome shotgun (WGS) entry which is preliminary data.</text>
</comment>
<dbReference type="GO" id="GO:0005737">
    <property type="term" value="C:cytoplasm"/>
    <property type="evidence" value="ECO:0007669"/>
    <property type="project" value="TreeGrafter"/>
</dbReference>
<evidence type="ECO:0000259" key="6">
    <source>
        <dbReference type="PROSITE" id="PS51194"/>
    </source>
</evidence>
<dbReference type="AlphaFoldDB" id="A0AA38J1P8"/>
<comment type="catalytic activity">
    <reaction evidence="4">
        <text>Couples ATP hydrolysis with the unwinding of duplex DNA by translocating in the 3'-5' direction.</text>
        <dbReference type="EC" id="5.6.2.4"/>
    </reaction>
</comment>
<keyword evidence="2" id="KW-0238">DNA-binding</keyword>
<dbReference type="Proteomes" id="UP001176059">
    <property type="component" value="Unassembled WGS sequence"/>
</dbReference>
<evidence type="ECO:0000256" key="2">
    <source>
        <dbReference type="ARBA" id="ARBA00023125"/>
    </source>
</evidence>
<gene>
    <name evidence="7" type="ORF">DFJ43DRAFT_1044693</name>
</gene>
<feature type="domain" description="Helicase C-terminal" evidence="6">
    <location>
        <begin position="31"/>
        <end position="196"/>
    </location>
</feature>